<dbReference type="Proteomes" id="UP000828390">
    <property type="component" value="Unassembled WGS sequence"/>
</dbReference>
<gene>
    <name evidence="1" type="ORF">DPMN_070552</name>
</gene>
<dbReference type="AlphaFoldDB" id="A0A9D3Z0Z3"/>
<organism evidence="1 2">
    <name type="scientific">Dreissena polymorpha</name>
    <name type="common">Zebra mussel</name>
    <name type="synonym">Mytilus polymorpha</name>
    <dbReference type="NCBI Taxonomy" id="45954"/>
    <lineage>
        <taxon>Eukaryota</taxon>
        <taxon>Metazoa</taxon>
        <taxon>Spiralia</taxon>
        <taxon>Lophotrochozoa</taxon>
        <taxon>Mollusca</taxon>
        <taxon>Bivalvia</taxon>
        <taxon>Autobranchia</taxon>
        <taxon>Heteroconchia</taxon>
        <taxon>Euheterodonta</taxon>
        <taxon>Imparidentia</taxon>
        <taxon>Neoheterodontei</taxon>
        <taxon>Myida</taxon>
        <taxon>Dreissenoidea</taxon>
        <taxon>Dreissenidae</taxon>
        <taxon>Dreissena</taxon>
    </lineage>
</organism>
<dbReference type="EMBL" id="JAIWYP010000014">
    <property type="protein sequence ID" value="KAH3711053.1"/>
    <property type="molecule type" value="Genomic_DNA"/>
</dbReference>
<proteinExistence type="predicted"/>
<name>A0A9D3Z0Z3_DREPO</name>
<protein>
    <submittedName>
        <fullName evidence="1">Uncharacterized protein</fullName>
    </submittedName>
</protein>
<evidence type="ECO:0000313" key="1">
    <source>
        <dbReference type="EMBL" id="KAH3711053.1"/>
    </source>
</evidence>
<accession>A0A9D3Z0Z3</accession>
<comment type="caution">
    <text evidence="1">The sequence shown here is derived from an EMBL/GenBank/DDBJ whole genome shotgun (WGS) entry which is preliminary data.</text>
</comment>
<reference evidence="1" key="2">
    <citation type="submission" date="2020-11" db="EMBL/GenBank/DDBJ databases">
        <authorList>
            <person name="McCartney M.A."/>
            <person name="Auch B."/>
            <person name="Kono T."/>
            <person name="Mallez S."/>
            <person name="Becker A."/>
            <person name="Gohl D.M."/>
            <person name="Silverstein K.A.T."/>
            <person name="Koren S."/>
            <person name="Bechman K.B."/>
            <person name="Herman A."/>
            <person name="Abrahante J.E."/>
            <person name="Garbe J."/>
        </authorList>
    </citation>
    <scope>NUCLEOTIDE SEQUENCE</scope>
    <source>
        <strain evidence="1">Duluth1</strain>
        <tissue evidence="1">Whole animal</tissue>
    </source>
</reference>
<sequence>MGNWSTPLAYGQEQVADVNNEYCIKIRNNTLEVFDDFTYLGSTSSRNLSIDI</sequence>
<evidence type="ECO:0000313" key="2">
    <source>
        <dbReference type="Proteomes" id="UP000828390"/>
    </source>
</evidence>
<keyword evidence="2" id="KW-1185">Reference proteome</keyword>
<reference evidence="1" key="1">
    <citation type="journal article" date="2019" name="bioRxiv">
        <title>The Genome of the Zebra Mussel, Dreissena polymorpha: A Resource for Invasive Species Research.</title>
        <authorList>
            <person name="McCartney M.A."/>
            <person name="Auch B."/>
            <person name="Kono T."/>
            <person name="Mallez S."/>
            <person name="Zhang Y."/>
            <person name="Obille A."/>
            <person name="Becker A."/>
            <person name="Abrahante J.E."/>
            <person name="Garbe J."/>
            <person name="Badalamenti J.P."/>
            <person name="Herman A."/>
            <person name="Mangelson H."/>
            <person name="Liachko I."/>
            <person name="Sullivan S."/>
            <person name="Sone E.D."/>
            <person name="Koren S."/>
            <person name="Silverstein K.A.T."/>
            <person name="Beckman K.B."/>
            <person name="Gohl D.M."/>
        </authorList>
    </citation>
    <scope>NUCLEOTIDE SEQUENCE</scope>
    <source>
        <strain evidence="1">Duluth1</strain>
        <tissue evidence="1">Whole animal</tissue>
    </source>
</reference>